<dbReference type="Pfam" id="PF04079">
    <property type="entry name" value="SMC_ScpB"/>
    <property type="match status" value="1"/>
</dbReference>
<dbReference type="HAMAP" id="MF_01804">
    <property type="entry name" value="ScpB"/>
    <property type="match status" value="1"/>
</dbReference>
<gene>
    <name evidence="5" type="primary">scpB</name>
    <name evidence="6" type="ORF">B0W44_13565</name>
</gene>
<dbReference type="AlphaFoldDB" id="A0A1U9K9C5"/>
<dbReference type="PANTHER" id="PTHR34298:SF2">
    <property type="entry name" value="SEGREGATION AND CONDENSATION PROTEIN B"/>
    <property type="match status" value="1"/>
</dbReference>
<keyword evidence="4 5" id="KW-0131">Cell cycle</keyword>
<reference evidence="6 7" key="1">
    <citation type="journal article" date="2015" name="Int. J. Syst. Evol. Microbiol.">
        <title>Novibacillus thermophilus gen. nov., sp. nov., a Gram-staining-negative and moderately thermophilic member of the family Thermoactinomycetaceae.</title>
        <authorList>
            <person name="Yang G."/>
            <person name="Chen J."/>
            <person name="Zhou S."/>
        </authorList>
    </citation>
    <scope>NUCLEOTIDE SEQUENCE [LARGE SCALE GENOMIC DNA]</scope>
    <source>
        <strain evidence="6 7">SG-1</strain>
    </source>
</reference>
<evidence type="ECO:0000256" key="2">
    <source>
        <dbReference type="ARBA" id="ARBA00022618"/>
    </source>
</evidence>
<evidence type="ECO:0000256" key="3">
    <source>
        <dbReference type="ARBA" id="ARBA00022829"/>
    </source>
</evidence>
<dbReference type="Gene3D" id="1.10.10.10">
    <property type="entry name" value="Winged helix-like DNA-binding domain superfamily/Winged helix DNA-binding domain"/>
    <property type="match status" value="2"/>
</dbReference>
<name>A0A1U9K9C5_9BACL</name>
<keyword evidence="7" id="KW-1185">Reference proteome</keyword>
<comment type="similarity">
    <text evidence="5">Belongs to the ScpB family.</text>
</comment>
<comment type="function">
    <text evidence="5">Participates in chromosomal partition during cell division. May act via the formation of a condensin-like complex containing Smc and ScpA that pull DNA away from mid-cell into both cell halves.</text>
</comment>
<dbReference type="NCBIfam" id="TIGR00281">
    <property type="entry name" value="SMC-Scp complex subunit ScpB"/>
    <property type="match status" value="1"/>
</dbReference>
<dbReference type="PIRSF" id="PIRSF019345">
    <property type="entry name" value="ScpB"/>
    <property type="match status" value="1"/>
</dbReference>
<sequence length="191" mass="21178">MDDRDLKAVLEGLLFVAGDEGLTAKQIANVLKLDQEVVRDMVDDLAADFNREKRGLQIVELAGAYQMTTRPEHAPYYAALAESPSSSSLSQAAMETLAIVAYKQPITRGEIEDIRGVKSERALQTLSAKRLIKEVGRAEGVGRPILYGTTEDFLQHFGLRDLKDLPPADQLVDLKDVEEEHRDLFAKKINA</sequence>
<protein>
    <recommendedName>
        <fullName evidence="5">Segregation and condensation protein B</fullName>
    </recommendedName>
</protein>
<dbReference type="EMBL" id="CP019699">
    <property type="protein sequence ID" value="AQS56630.1"/>
    <property type="molecule type" value="Genomic_DNA"/>
</dbReference>
<dbReference type="InterPro" id="IPR036388">
    <property type="entry name" value="WH-like_DNA-bd_sf"/>
</dbReference>
<dbReference type="InterPro" id="IPR005234">
    <property type="entry name" value="ScpB_csome_segregation"/>
</dbReference>
<comment type="subunit">
    <text evidence="5">Homodimer. Homodimerization may be required to stabilize the binding of ScpA to the Smc head domains. Component of a cohesin-like complex composed of ScpA, ScpB and the Smc homodimer, in which ScpA and ScpB bind to the head domain of Smc. The presence of the three proteins is required for the association of the complex with DNA.</text>
</comment>
<dbReference type="PANTHER" id="PTHR34298">
    <property type="entry name" value="SEGREGATION AND CONDENSATION PROTEIN B"/>
    <property type="match status" value="1"/>
</dbReference>
<dbReference type="OrthoDB" id="9806226at2"/>
<dbReference type="SUPFAM" id="SSF46785">
    <property type="entry name" value="Winged helix' DNA-binding domain"/>
    <property type="match status" value="2"/>
</dbReference>
<keyword evidence="3 5" id="KW-0159">Chromosome partition</keyword>
<dbReference type="KEGG" id="ntr:B0W44_13565"/>
<dbReference type="RefSeq" id="WP_077720491.1">
    <property type="nucleotide sequence ID" value="NZ_CP019699.1"/>
</dbReference>
<dbReference type="GO" id="GO:0005737">
    <property type="term" value="C:cytoplasm"/>
    <property type="evidence" value="ECO:0007669"/>
    <property type="project" value="UniProtKB-SubCell"/>
</dbReference>
<dbReference type="GO" id="GO:0006260">
    <property type="term" value="P:DNA replication"/>
    <property type="evidence" value="ECO:0007669"/>
    <property type="project" value="UniProtKB-UniRule"/>
</dbReference>
<dbReference type="Proteomes" id="UP000188603">
    <property type="component" value="Chromosome"/>
</dbReference>
<evidence type="ECO:0000313" key="6">
    <source>
        <dbReference type="EMBL" id="AQS56630.1"/>
    </source>
</evidence>
<accession>A0A1U9K9C5</accession>
<dbReference type="STRING" id="1471761.B0W44_13565"/>
<organism evidence="6 7">
    <name type="scientific">Novibacillus thermophilus</name>
    <dbReference type="NCBI Taxonomy" id="1471761"/>
    <lineage>
        <taxon>Bacteria</taxon>
        <taxon>Bacillati</taxon>
        <taxon>Bacillota</taxon>
        <taxon>Bacilli</taxon>
        <taxon>Bacillales</taxon>
        <taxon>Thermoactinomycetaceae</taxon>
        <taxon>Novibacillus</taxon>
    </lineage>
</organism>
<evidence type="ECO:0000313" key="7">
    <source>
        <dbReference type="Proteomes" id="UP000188603"/>
    </source>
</evidence>
<evidence type="ECO:0000256" key="5">
    <source>
        <dbReference type="HAMAP-Rule" id="MF_01804"/>
    </source>
</evidence>
<evidence type="ECO:0000256" key="4">
    <source>
        <dbReference type="ARBA" id="ARBA00023306"/>
    </source>
</evidence>
<dbReference type="GO" id="GO:0051301">
    <property type="term" value="P:cell division"/>
    <property type="evidence" value="ECO:0007669"/>
    <property type="project" value="UniProtKB-KW"/>
</dbReference>
<evidence type="ECO:0000256" key="1">
    <source>
        <dbReference type="ARBA" id="ARBA00022490"/>
    </source>
</evidence>
<keyword evidence="1 5" id="KW-0963">Cytoplasm</keyword>
<proteinExistence type="inferred from homology"/>
<keyword evidence="2 5" id="KW-0132">Cell division</keyword>
<dbReference type="GO" id="GO:0051304">
    <property type="term" value="P:chromosome separation"/>
    <property type="evidence" value="ECO:0007669"/>
    <property type="project" value="InterPro"/>
</dbReference>
<dbReference type="InterPro" id="IPR036390">
    <property type="entry name" value="WH_DNA-bd_sf"/>
</dbReference>
<comment type="subcellular location">
    <subcellularLocation>
        <location evidence="5">Cytoplasm</location>
    </subcellularLocation>
    <text evidence="5">Associated with two foci at the outer edges of the nucleoid region in young cells, and at four foci within both cell halves in older cells.</text>
</comment>